<dbReference type="EMBL" id="CP029190">
    <property type="protein sequence ID" value="QES48478.1"/>
    <property type="molecule type" value="Genomic_DNA"/>
</dbReference>
<organism evidence="2 3">
    <name type="scientific">Streptomyces venezuelae</name>
    <dbReference type="NCBI Taxonomy" id="54571"/>
    <lineage>
        <taxon>Bacteria</taxon>
        <taxon>Bacillati</taxon>
        <taxon>Actinomycetota</taxon>
        <taxon>Actinomycetes</taxon>
        <taxon>Kitasatosporales</taxon>
        <taxon>Streptomycetaceae</taxon>
        <taxon>Streptomyces</taxon>
    </lineage>
</organism>
<evidence type="ECO:0000313" key="2">
    <source>
        <dbReference type="EMBL" id="QES48478.1"/>
    </source>
</evidence>
<accession>A0A5P2D364</accession>
<protein>
    <submittedName>
        <fullName evidence="2">Uncharacterized protein</fullName>
    </submittedName>
</protein>
<proteinExistence type="predicted"/>
<keyword evidence="1" id="KW-0472">Membrane</keyword>
<dbReference type="Proteomes" id="UP000325211">
    <property type="component" value="Chromosome"/>
</dbReference>
<feature type="transmembrane region" description="Helical" evidence="1">
    <location>
        <begin position="49"/>
        <end position="71"/>
    </location>
</feature>
<keyword evidence="1" id="KW-1133">Transmembrane helix</keyword>
<gene>
    <name evidence="2" type="ORF">DEJ50_12270</name>
</gene>
<reference evidence="2 3" key="1">
    <citation type="submission" date="2018-05" db="EMBL/GenBank/DDBJ databases">
        <title>Streptomyces venezuelae.</title>
        <authorList>
            <person name="Kim W."/>
            <person name="Lee N."/>
            <person name="Cho B.-K."/>
        </authorList>
    </citation>
    <scope>NUCLEOTIDE SEQUENCE [LARGE SCALE GENOMIC DNA]</scope>
    <source>
        <strain evidence="2 3">ATCC 21782</strain>
    </source>
</reference>
<evidence type="ECO:0000256" key="1">
    <source>
        <dbReference type="SAM" id="Phobius"/>
    </source>
</evidence>
<dbReference type="AlphaFoldDB" id="A0A5P2D364"/>
<sequence>MDASYDCASLFICCTASSRSPASFECAVMPIFCASGSLRASRDASRLSYAPWSYAGMFALTSTIVCAALTIHSPPVLLYSPSRSVELPSRFTQFWKASAAWPSQFSTLWFFRSLPIFVISISASFSSWPRVLTFSPSTEASIASSSLCE</sequence>
<evidence type="ECO:0000313" key="3">
    <source>
        <dbReference type="Proteomes" id="UP000325211"/>
    </source>
</evidence>
<name>A0A5P2D364_STRVZ</name>
<feature type="transmembrane region" description="Helical" evidence="1">
    <location>
        <begin position="109"/>
        <end position="128"/>
    </location>
</feature>
<keyword evidence="1" id="KW-0812">Transmembrane</keyword>